<keyword evidence="2" id="KW-1185">Reference proteome</keyword>
<comment type="caution">
    <text evidence="1">The sequence shown here is derived from an EMBL/GenBank/DDBJ whole genome shotgun (WGS) entry which is preliminary data.</text>
</comment>
<reference evidence="2" key="1">
    <citation type="journal article" date="2019" name="Int. J. Syst. Evol. Microbiol.">
        <title>The Global Catalogue of Microorganisms (GCM) 10K type strain sequencing project: providing services to taxonomists for standard genome sequencing and annotation.</title>
        <authorList>
            <consortium name="The Broad Institute Genomics Platform"/>
            <consortium name="The Broad Institute Genome Sequencing Center for Infectious Disease"/>
            <person name="Wu L."/>
            <person name="Ma J."/>
        </authorList>
    </citation>
    <scope>NUCLEOTIDE SEQUENCE [LARGE SCALE GENOMIC DNA]</scope>
    <source>
        <strain evidence="2">CCUG 43114</strain>
    </source>
</reference>
<dbReference type="EMBL" id="JBHSLD010000001">
    <property type="protein sequence ID" value="MFC5379330.1"/>
    <property type="molecule type" value="Genomic_DNA"/>
</dbReference>
<evidence type="ECO:0000313" key="2">
    <source>
        <dbReference type="Proteomes" id="UP001596122"/>
    </source>
</evidence>
<dbReference type="Proteomes" id="UP001596122">
    <property type="component" value="Unassembled WGS sequence"/>
</dbReference>
<evidence type="ECO:0000313" key="1">
    <source>
        <dbReference type="EMBL" id="MFC5379330.1"/>
    </source>
</evidence>
<organism evidence="1 2">
    <name type="scientific">Aquipuribacter nitratireducens</name>
    <dbReference type="NCBI Taxonomy" id="650104"/>
    <lineage>
        <taxon>Bacteria</taxon>
        <taxon>Bacillati</taxon>
        <taxon>Actinomycetota</taxon>
        <taxon>Actinomycetes</taxon>
        <taxon>Micrococcales</taxon>
        <taxon>Intrasporangiaceae</taxon>
        <taxon>Aquipuribacter</taxon>
    </lineage>
</organism>
<sequence>MTLFHHDDRLGRFAQLLERAFDGRVPDGWEGWRDALGDPDRLELFFEVNLPSPPSYKEGLAHRLDRVAILPWVRARGVASRNLEGATKLDALLLASTGVAVAFEAKVLSDLSKDTHYDATRNQLARIVDVVLEPNRGLLSGLDERDPEQTYVVLLTPELFRSQPRSRLYGHLFHEYRSNPTALREDLPHRDAATIEKMSERLGWATWEECEDVVTGACRWLSAEVPAPRDGR</sequence>
<dbReference type="RefSeq" id="WP_340266556.1">
    <property type="nucleotide sequence ID" value="NZ_JBBEOG010000001.1"/>
</dbReference>
<gene>
    <name evidence="1" type="ORF">ACFPJ6_00850</name>
</gene>
<protein>
    <submittedName>
        <fullName evidence="1">Uncharacterized protein</fullName>
    </submittedName>
</protein>
<proteinExistence type="predicted"/>
<name>A0ABW0GHC9_9MICO</name>
<accession>A0ABW0GHC9</accession>